<gene>
    <name evidence="1" type="ORF">OWV82_013797</name>
</gene>
<comment type="caution">
    <text evidence="1">The sequence shown here is derived from an EMBL/GenBank/DDBJ whole genome shotgun (WGS) entry which is preliminary data.</text>
</comment>
<name>A0ACC1XVI3_MELAZ</name>
<organism evidence="1 2">
    <name type="scientific">Melia azedarach</name>
    <name type="common">Chinaberry tree</name>
    <dbReference type="NCBI Taxonomy" id="155640"/>
    <lineage>
        <taxon>Eukaryota</taxon>
        <taxon>Viridiplantae</taxon>
        <taxon>Streptophyta</taxon>
        <taxon>Embryophyta</taxon>
        <taxon>Tracheophyta</taxon>
        <taxon>Spermatophyta</taxon>
        <taxon>Magnoliopsida</taxon>
        <taxon>eudicotyledons</taxon>
        <taxon>Gunneridae</taxon>
        <taxon>Pentapetalae</taxon>
        <taxon>rosids</taxon>
        <taxon>malvids</taxon>
        <taxon>Sapindales</taxon>
        <taxon>Meliaceae</taxon>
        <taxon>Melia</taxon>
    </lineage>
</organism>
<reference evidence="1 2" key="1">
    <citation type="journal article" date="2023" name="Science">
        <title>Complex scaffold remodeling in plant triterpene biosynthesis.</title>
        <authorList>
            <person name="De La Pena R."/>
            <person name="Hodgson H."/>
            <person name="Liu J.C."/>
            <person name="Stephenson M.J."/>
            <person name="Martin A.C."/>
            <person name="Owen C."/>
            <person name="Harkess A."/>
            <person name="Leebens-Mack J."/>
            <person name="Jimenez L.E."/>
            <person name="Osbourn A."/>
            <person name="Sattely E.S."/>
        </authorList>
    </citation>
    <scope>NUCLEOTIDE SEQUENCE [LARGE SCALE GENOMIC DNA]</scope>
    <source>
        <strain evidence="2">cv. JPN11</strain>
        <tissue evidence="1">Leaf</tissue>
    </source>
</reference>
<dbReference type="Proteomes" id="UP001164539">
    <property type="component" value="Chromosome 7"/>
</dbReference>
<accession>A0ACC1XVI3</accession>
<sequence length="982" mass="109034">MNSLTPKTVRSLSSASSSSSPFRIFVAHLSTSSIFSSRRHDEEFRNVRVSVWWDFENCNLPAGVNVFKVAHAITAAIRANGIKGPITITAFGDVLQLSRVNQEALSSTGINIAHIPHGGKNSADRSLLVDLMYWVTNNPPPAHLFLISGDRDFASILHRLRMNNYNILLASPASAPNVLCSAASIMWNWESLLRGENLTGKHFNQPPDGPYGSWYGHYKVPLIDPFSVAEQAASSRTEEVPEPASDCKVRPVPKPVIRQIRHILNSYPEGIAITELRAELSKSAVTIDKDLYGYKKFSRFLLSMPNILKLRPEADGQFCVCGVRPKAPEPFETSVDTSDRQFCKNGDQELSLSLKLNGDQRFKDRDAEGESILPLSPEAQKSPVSSKKAVNTDVEEHLNKVKQPCPIDKQVIKPVVAQEYSMSEVGFLKKIWLRWFGGKTEGSEIKSEKISEICSDSGDISDLSQKKPEKSLTHGDCEKLKLGKNKMRSSSQDAAPVESVQENKIVTNAKACGDKSATSSGVLTRIVNWCKFQRRRPETDTQRDQSNERLNQINSNSQKHEVFLKDSFWSDMESFMDSPRGSVIVSQSRTRKQMAQCLQKEGPLALRELSDHDLLDLVDVLISEKKWVEEYPSQDSPFKLTRLVGKRSSLGQSAAANGLRSIFMDTLSKSNSLKIPDHDGEKKSPSIPHFGVSGSVIHRKSSDRSRNDILADCQKLVNDILKEYPEGYNLGSFRKLFLERYGYHLDLQKLGYQKLATLLQIMPGVKIESTYILPATKVPDSVVPGTSLPEFQETNADQPSANSDGELSETSKKNDDSDSQWEELGPVSNSDGNEVQSGLKSRATKDTMTEMYPEYEPSVSDDELSDSEGESSPKTRSEEQVKSQINDVDSSLLQILDSWYSSKEGDDNKSKNVDGMVDCSNDGAKPSEVATNSEPSLGNFIRKQRPEKKYAFVLDSDDNDKDKLIDGILGSLKKSGESKMQG</sequence>
<evidence type="ECO:0000313" key="2">
    <source>
        <dbReference type="Proteomes" id="UP001164539"/>
    </source>
</evidence>
<keyword evidence="2" id="KW-1185">Reference proteome</keyword>
<proteinExistence type="predicted"/>
<evidence type="ECO:0000313" key="1">
    <source>
        <dbReference type="EMBL" id="KAJ4715434.1"/>
    </source>
</evidence>
<dbReference type="EMBL" id="CM051400">
    <property type="protein sequence ID" value="KAJ4715434.1"/>
    <property type="molecule type" value="Genomic_DNA"/>
</dbReference>
<protein>
    <submittedName>
        <fullName evidence="1">Meiosis arrest female protein 1-like</fullName>
    </submittedName>
</protein>